<sequence length="65" mass="7247">MMTRERYDAEQRVLITEAAKNPEGHGVADLVGLLDWRTDALIGPTVVVVRTFRTETVTVHNGPSR</sequence>
<gene>
    <name evidence="1" type="ORF">GCM10009066_21330</name>
</gene>
<protein>
    <submittedName>
        <fullName evidence="1">Uncharacterized protein</fullName>
    </submittedName>
</protein>
<dbReference type="EMBL" id="BAAABL010000066">
    <property type="protein sequence ID" value="GAA0307398.1"/>
    <property type="molecule type" value="Genomic_DNA"/>
</dbReference>
<accession>A0AAV3S8H8</accession>
<dbReference type="Proteomes" id="UP001500837">
    <property type="component" value="Unassembled WGS sequence"/>
</dbReference>
<proteinExistence type="predicted"/>
<name>A0AAV3S8H8_9EURY</name>
<evidence type="ECO:0000313" key="1">
    <source>
        <dbReference type="EMBL" id="GAA0307398.1"/>
    </source>
</evidence>
<organism evidence="1 2">
    <name type="scientific">Halarchaeum salinum</name>
    <dbReference type="NCBI Taxonomy" id="489912"/>
    <lineage>
        <taxon>Archaea</taxon>
        <taxon>Methanobacteriati</taxon>
        <taxon>Methanobacteriota</taxon>
        <taxon>Stenosarchaea group</taxon>
        <taxon>Halobacteria</taxon>
        <taxon>Halobacteriales</taxon>
        <taxon>Halobacteriaceae</taxon>
    </lineage>
</organism>
<evidence type="ECO:0000313" key="2">
    <source>
        <dbReference type="Proteomes" id="UP001500837"/>
    </source>
</evidence>
<dbReference type="AlphaFoldDB" id="A0AAV3S8H8"/>
<reference evidence="1 2" key="1">
    <citation type="journal article" date="2019" name="Int. J. Syst. Evol. Microbiol.">
        <title>The Global Catalogue of Microorganisms (GCM) 10K type strain sequencing project: providing services to taxonomists for standard genome sequencing and annotation.</title>
        <authorList>
            <consortium name="The Broad Institute Genomics Platform"/>
            <consortium name="The Broad Institute Genome Sequencing Center for Infectious Disease"/>
            <person name="Wu L."/>
            <person name="Ma J."/>
        </authorList>
    </citation>
    <scope>NUCLEOTIDE SEQUENCE [LARGE SCALE GENOMIC DNA]</scope>
    <source>
        <strain evidence="1 2">JCM 16330</strain>
    </source>
</reference>
<keyword evidence="2" id="KW-1185">Reference proteome</keyword>
<comment type="caution">
    <text evidence="1">The sequence shown here is derived from an EMBL/GenBank/DDBJ whole genome shotgun (WGS) entry which is preliminary data.</text>
</comment>